<dbReference type="PROSITE" id="PS51371">
    <property type="entry name" value="CBS"/>
    <property type="match status" value="2"/>
</dbReference>
<evidence type="ECO:0000259" key="4">
    <source>
        <dbReference type="PROSITE" id="PS51371"/>
    </source>
</evidence>
<comment type="caution">
    <text evidence="5">The sequence shown here is derived from an EMBL/GenBank/DDBJ whole genome shotgun (WGS) entry which is preliminary data.</text>
</comment>
<dbReference type="AlphaFoldDB" id="A0A498H2I5"/>
<dbReference type="SUPFAM" id="SSF54631">
    <property type="entry name" value="CBS-domain pair"/>
    <property type="match status" value="1"/>
</dbReference>
<dbReference type="GO" id="GO:0009086">
    <property type="term" value="P:methionine biosynthetic process"/>
    <property type="evidence" value="ECO:0007669"/>
    <property type="project" value="UniProtKB-KW"/>
</dbReference>
<evidence type="ECO:0000313" key="5">
    <source>
        <dbReference type="EMBL" id="RXE56993.1"/>
    </source>
</evidence>
<dbReference type="OrthoDB" id="43333at2157"/>
<protein>
    <submittedName>
        <fullName evidence="5">Signal transduction protein</fullName>
    </submittedName>
</protein>
<reference evidence="5 6" key="1">
    <citation type="journal article" date="2015" name="Int. J. Syst. Evol. Microbiol.">
        <title>Methanoculleus taiwanensis sp. nov., a methanogen isolated from deep marine sediment at the deformation front area near Taiwan.</title>
        <authorList>
            <person name="Weng C.Y."/>
            <person name="Chen S.C."/>
            <person name="Lai M.C."/>
            <person name="Wu S.Y."/>
            <person name="Lin S."/>
            <person name="Yang T.F."/>
            <person name="Chen P.C."/>
        </authorList>
    </citation>
    <scope>NUCLEOTIDE SEQUENCE [LARGE SCALE GENOMIC DNA]</scope>
    <source>
        <strain evidence="5 6">CYW4</strain>
    </source>
</reference>
<sequence length="143" mass="15851">MGLMHCCREEVVAVSPDTPAVEIARIMDDKNVGSVMVVTSEDRPAGIVTDRDLVVRILAKGARSEDVTAEEIMTKDLVTFRDDMGIYEAIEKVAREGVRRMPIVDDSGRLIGIITQDDMIRMLSDEMGKLAHTIEKQSPPLPR</sequence>
<dbReference type="CDD" id="cd17775">
    <property type="entry name" value="CBS_pair_bact_arch"/>
    <property type="match status" value="1"/>
</dbReference>
<evidence type="ECO:0000256" key="3">
    <source>
        <dbReference type="PROSITE-ProRule" id="PRU00703"/>
    </source>
</evidence>
<dbReference type="RefSeq" id="WP_128692748.1">
    <property type="nucleotide sequence ID" value="NZ_LHQS01000001.1"/>
</dbReference>
<gene>
    <name evidence="5" type="ORF">ABH15_02330</name>
</gene>
<dbReference type="InterPro" id="IPR051257">
    <property type="entry name" value="Diverse_CBS-Domain"/>
</dbReference>
<dbReference type="Pfam" id="PF00571">
    <property type="entry name" value="CBS"/>
    <property type="match status" value="2"/>
</dbReference>
<evidence type="ECO:0000256" key="1">
    <source>
        <dbReference type="ARBA" id="ARBA00023122"/>
    </source>
</evidence>
<dbReference type="Gene3D" id="3.10.580.10">
    <property type="entry name" value="CBS-domain"/>
    <property type="match status" value="1"/>
</dbReference>
<dbReference type="EMBL" id="LHQS01000001">
    <property type="protein sequence ID" value="RXE56993.1"/>
    <property type="molecule type" value="Genomic_DNA"/>
</dbReference>
<dbReference type="PANTHER" id="PTHR43080">
    <property type="entry name" value="CBS DOMAIN-CONTAINING PROTEIN CBSX3, MITOCHONDRIAL"/>
    <property type="match status" value="1"/>
</dbReference>
<dbReference type="InterPro" id="IPR000644">
    <property type="entry name" value="CBS_dom"/>
</dbReference>
<evidence type="ECO:0000313" key="6">
    <source>
        <dbReference type="Proteomes" id="UP000290932"/>
    </source>
</evidence>
<dbReference type="PANTHER" id="PTHR43080:SF2">
    <property type="entry name" value="CBS DOMAIN-CONTAINING PROTEIN"/>
    <property type="match status" value="1"/>
</dbReference>
<keyword evidence="2" id="KW-0028">Amino-acid biosynthesis</keyword>
<dbReference type="Proteomes" id="UP000290932">
    <property type="component" value="Unassembled WGS sequence"/>
</dbReference>
<keyword evidence="2" id="KW-0486">Methionine biosynthesis</keyword>
<dbReference type="SMART" id="SM00116">
    <property type="entry name" value="CBS"/>
    <property type="match status" value="2"/>
</dbReference>
<dbReference type="InterPro" id="IPR046342">
    <property type="entry name" value="CBS_dom_sf"/>
</dbReference>
<proteinExistence type="predicted"/>
<evidence type="ECO:0000256" key="2">
    <source>
        <dbReference type="ARBA" id="ARBA00023167"/>
    </source>
</evidence>
<name>A0A498H2I5_9EURY</name>
<keyword evidence="1 3" id="KW-0129">CBS domain</keyword>
<organism evidence="5 6">
    <name type="scientific">Methanoculleus taiwanensis</name>
    <dbReference type="NCBI Taxonomy" id="1550565"/>
    <lineage>
        <taxon>Archaea</taxon>
        <taxon>Methanobacteriati</taxon>
        <taxon>Methanobacteriota</taxon>
        <taxon>Stenosarchaea group</taxon>
        <taxon>Methanomicrobia</taxon>
        <taxon>Methanomicrobiales</taxon>
        <taxon>Methanomicrobiaceae</taxon>
        <taxon>Methanoculleus</taxon>
    </lineage>
</organism>
<keyword evidence="6" id="KW-1185">Reference proteome</keyword>
<feature type="domain" description="CBS" evidence="4">
    <location>
        <begin position="73"/>
        <end position="130"/>
    </location>
</feature>
<feature type="domain" description="CBS" evidence="4">
    <location>
        <begin position="7"/>
        <end position="65"/>
    </location>
</feature>
<accession>A0A498H2I5</accession>